<evidence type="ECO:0000313" key="3">
    <source>
        <dbReference type="Proteomes" id="UP001153636"/>
    </source>
</evidence>
<sequence length="665" mass="72971">MIQNSSSSSSASTKMASKIILLVIFSLVSRSIQDINNNEIDVDSNPYKEAADEIRKEQNAQNIGSIFQNALENDGENIVGNILSQFGKENAGQLLQGLGSMLNQNNKKDSDTPNILESLGTIMSTMQTKTNNEKQGEGPANLLQGLGSLLGQGAQGNQAVNLLQGLSSLLNQGEQGNQEQGGGAAILLQGLSSLMNQGEQGGGAANVLQGLGSLLSQYDGKNKEQAGGAADLLQNIGSLLSQSDEKSGDNQNQGEGVANLLQGLGSLMGQGGQGGMNPAMIGTMLNLFSNLAQEETPEVKRSSESKKIDTKAQTNSDLNMDDILSLAGNFLNSGDKKEKKTKDINFLSLLPTILQSINAFIGPEADKREKSHEGHSWLMPPLLEKFHILFDHFIHSDIGKQTISALGAEKSFKIFFDEKGRFSYKKFGEMMENHSYRRQWISLVTDRIASFLQYASEPKVYKTYIAGGQLFFNTYFKGQGFPKAAMFDPSRPVETISAFVNYAAKKYFDVKINSKEYVKPAVMYIMDVLKLAEKSATMKSLGNSKELSNKLADTINLEIIEPLARVNRAFRFSKAVPKCVRYVLCLVNENQENESESLPGLKKLLYKGSSLLAGWFLSTETSTPFWTLYMDITDKSDCKKLYTDECNAFHVEELRVTTEYVHNEL</sequence>
<feature type="chain" id="PRO_5040145855" evidence="1">
    <location>
        <begin position="32"/>
        <end position="665"/>
    </location>
</feature>
<dbReference type="OrthoDB" id="6339459at2759"/>
<gene>
    <name evidence="2" type="ORF">PSYICH_LOCUS5921</name>
</gene>
<dbReference type="Proteomes" id="UP001153636">
    <property type="component" value="Chromosome 18"/>
</dbReference>
<dbReference type="EMBL" id="OV651830">
    <property type="protein sequence ID" value="CAH1105278.1"/>
    <property type="molecule type" value="Genomic_DNA"/>
</dbReference>
<evidence type="ECO:0000313" key="2">
    <source>
        <dbReference type="EMBL" id="CAH1105278.1"/>
    </source>
</evidence>
<reference evidence="2" key="1">
    <citation type="submission" date="2022-01" db="EMBL/GenBank/DDBJ databases">
        <authorList>
            <person name="King R."/>
        </authorList>
    </citation>
    <scope>NUCLEOTIDE SEQUENCE</scope>
</reference>
<proteinExistence type="predicted"/>
<keyword evidence="3" id="KW-1185">Reference proteome</keyword>
<protein>
    <submittedName>
        <fullName evidence="2">Uncharacterized protein</fullName>
    </submittedName>
</protein>
<evidence type="ECO:0000256" key="1">
    <source>
        <dbReference type="SAM" id="SignalP"/>
    </source>
</evidence>
<accession>A0A9P0CRJ8</accession>
<organism evidence="2 3">
    <name type="scientific">Psylliodes chrysocephalus</name>
    <dbReference type="NCBI Taxonomy" id="3402493"/>
    <lineage>
        <taxon>Eukaryota</taxon>
        <taxon>Metazoa</taxon>
        <taxon>Ecdysozoa</taxon>
        <taxon>Arthropoda</taxon>
        <taxon>Hexapoda</taxon>
        <taxon>Insecta</taxon>
        <taxon>Pterygota</taxon>
        <taxon>Neoptera</taxon>
        <taxon>Endopterygota</taxon>
        <taxon>Coleoptera</taxon>
        <taxon>Polyphaga</taxon>
        <taxon>Cucujiformia</taxon>
        <taxon>Chrysomeloidea</taxon>
        <taxon>Chrysomelidae</taxon>
        <taxon>Galerucinae</taxon>
        <taxon>Alticini</taxon>
        <taxon>Psylliodes</taxon>
    </lineage>
</organism>
<keyword evidence="1" id="KW-0732">Signal</keyword>
<name>A0A9P0CRJ8_9CUCU</name>
<feature type="signal peptide" evidence="1">
    <location>
        <begin position="1"/>
        <end position="31"/>
    </location>
</feature>
<dbReference type="AlphaFoldDB" id="A0A9P0CRJ8"/>